<dbReference type="Proteomes" id="UP001500945">
    <property type="component" value="Unassembled WGS sequence"/>
</dbReference>
<evidence type="ECO:0000259" key="4">
    <source>
        <dbReference type="PROSITE" id="PS50987"/>
    </source>
</evidence>
<dbReference type="PRINTS" id="PR00778">
    <property type="entry name" value="HTHARSR"/>
</dbReference>
<dbReference type="PROSITE" id="PS00846">
    <property type="entry name" value="HTH_ARSR_1"/>
    <property type="match status" value="1"/>
</dbReference>
<dbReference type="Gene3D" id="1.10.10.10">
    <property type="entry name" value="Winged helix-like DNA-binding domain superfamily/Winged helix DNA-binding domain"/>
    <property type="match status" value="1"/>
</dbReference>
<dbReference type="InterPro" id="IPR051081">
    <property type="entry name" value="HTH_MetalResp_TranReg"/>
</dbReference>
<gene>
    <name evidence="5" type="ORF">GCM10023168_35680</name>
</gene>
<keyword evidence="2" id="KW-0238">DNA-binding</keyword>
<dbReference type="InterPro" id="IPR001845">
    <property type="entry name" value="HTH_ArsR_DNA-bd_dom"/>
</dbReference>
<dbReference type="CDD" id="cd00090">
    <property type="entry name" value="HTH_ARSR"/>
    <property type="match status" value="1"/>
</dbReference>
<sequence length="140" mass="14688">MAMASTTTTPPEADPITGLTALDACCQPIRSGVADASAQALAEMFKALADPARVKIMSMLLNADEVCACDISQGIGKSAATASHHLKILKESGLAISERRGTWVYYRAVPQRVAAIRDALALGGSGHRLQHRRTTGRAGT</sequence>
<dbReference type="InterPro" id="IPR036390">
    <property type="entry name" value="WH_DNA-bd_sf"/>
</dbReference>
<dbReference type="EMBL" id="BAABGM010000026">
    <property type="protein sequence ID" value="GAA4413139.1"/>
    <property type="molecule type" value="Genomic_DNA"/>
</dbReference>
<protein>
    <submittedName>
        <fullName evidence="5">Metalloregulator ArsR/SmtB family transcription factor</fullName>
    </submittedName>
</protein>
<dbReference type="PANTHER" id="PTHR33154:SF18">
    <property type="entry name" value="ARSENICAL RESISTANCE OPERON REPRESSOR"/>
    <property type="match status" value="1"/>
</dbReference>
<dbReference type="SMART" id="SM00418">
    <property type="entry name" value="HTH_ARSR"/>
    <property type="match status" value="1"/>
</dbReference>
<organism evidence="5 6">
    <name type="scientific">Fodinibacter luteus</name>
    <dbReference type="NCBI Taxonomy" id="552064"/>
    <lineage>
        <taxon>Bacteria</taxon>
        <taxon>Bacillati</taxon>
        <taxon>Actinomycetota</taxon>
        <taxon>Actinomycetes</taxon>
        <taxon>Micrococcales</taxon>
        <taxon>Intrasporangiaceae</taxon>
        <taxon>Fodinibacter (ex Wang et al. 2009)</taxon>
    </lineage>
</organism>
<keyword evidence="3" id="KW-0804">Transcription</keyword>
<dbReference type="InterPro" id="IPR018334">
    <property type="entry name" value="ArsR_HTH"/>
</dbReference>
<dbReference type="PROSITE" id="PS50987">
    <property type="entry name" value="HTH_ARSR_2"/>
    <property type="match status" value="1"/>
</dbReference>
<evidence type="ECO:0000256" key="1">
    <source>
        <dbReference type="ARBA" id="ARBA00023015"/>
    </source>
</evidence>
<dbReference type="PANTHER" id="PTHR33154">
    <property type="entry name" value="TRANSCRIPTIONAL REGULATOR, ARSR FAMILY"/>
    <property type="match status" value="1"/>
</dbReference>
<dbReference type="Pfam" id="PF01022">
    <property type="entry name" value="HTH_5"/>
    <property type="match status" value="1"/>
</dbReference>
<keyword evidence="6" id="KW-1185">Reference proteome</keyword>
<evidence type="ECO:0000256" key="2">
    <source>
        <dbReference type="ARBA" id="ARBA00023125"/>
    </source>
</evidence>
<dbReference type="InterPro" id="IPR011991">
    <property type="entry name" value="ArsR-like_HTH"/>
</dbReference>
<accession>A0ABP8KRA5</accession>
<dbReference type="InterPro" id="IPR036388">
    <property type="entry name" value="WH-like_DNA-bd_sf"/>
</dbReference>
<dbReference type="SUPFAM" id="SSF46785">
    <property type="entry name" value="Winged helix' DNA-binding domain"/>
    <property type="match status" value="1"/>
</dbReference>
<feature type="domain" description="HTH arsR-type" evidence="4">
    <location>
        <begin position="33"/>
        <end position="128"/>
    </location>
</feature>
<name>A0ABP8KRA5_9MICO</name>
<reference evidence="6" key="1">
    <citation type="journal article" date="2019" name="Int. J. Syst. Evol. Microbiol.">
        <title>The Global Catalogue of Microorganisms (GCM) 10K type strain sequencing project: providing services to taxonomists for standard genome sequencing and annotation.</title>
        <authorList>
            <consortium name="The Broad Institute Genomics Platform"/>
            <consortium name="The Broad Institute Genome Sequencing Center for Infectious Disease"/>
            <person name="Wu L."/>
            <person name="Ma J."/>
        </authorList>
    </citation>
    <scope>NUCLEOTIDE SEQUENCE [LARGE SCALE GENOMIC DNA]</scope>
    <source>
        <strain evidence="6">JCM 17809</strain>
    </source>
</reference>
<comment type="caution">
    <text evidence="5">The sequence shown here is derived from an EMBL/GenBank/DDBJ whole genome shotgun (WGS) entry which is preliminary data.</text>
</comment>
<keyword evidence="1" id="KW-0805">Transcription regulation</keyword>
<proteinExistence type="predicted"/>
<evidence type="ECO:0000313" key="5">
    <source>
        <dbReference type="EMBL" id="GAA4413139.1"/>
    </source>
</evidence>
<evidence type="ECO:0000256" key="3">
    <source>
        <dbReference type="ARBA" id="ARBA00023163"/>
    </source>
</evidence>
<dbReference type="NCBIfam" id="NF033788">
    <property type="entry name" value="HTH_metalloreg"/>
    <property type="match status" value="1"/>
</dbReference>
<evidence type="ECO:0000313" key="6">
    <source>
        <dbReference type="Proteomes" id="UP001500945"/>
    </source>
</evidence>